<dbReference type="InterPro" id="IPR003362">
    <property type="entry name" value="Bact_transf"/>
</dbReference>
<feature type="transmembrane region" description="Helical" evidence="9">
    <location>
        <begin position="46"/>
        <end position="69"/>
    </location>
</feature>
<dbReference type="EMBL" id="WESC01000005">
    <property type="protein sequence ID" value="KAB7740671.1"/>
    <property type="molecule type" value="Genomic_DNA"/>
</dbReference>
<reference evidence="11 12" key="1">
    <citation type="submission" date="2019-09" db="EMBL/GenBank/DDBJ databases">
        <title>Parvibaculum sedimenti sp. nov., isolated from sediment.</title>
        <authorList>
            <person name="Wang Y."/>
        </authorList>
    </citation>
    <scope>NUCLEOTIDE SEQUENCE [LARGE SCALE GENOMIC DNA]</scope>
    <source>
        <strain evidence="11 12">HXT-9</strain>
    </source>
</reference>
<evidence type="ECO:0000256" key="1">
    <source>
        <dbReference type="ARBA" id="ARBA00004141"/>
    </source>
</evidence>
<dbReference type="AlphaFoldDB" id="A0A6N6VIF6"/>
<evidence type="ECO:0000256" key="7">
    <source>
        <dbReference type="ARBA" id="ARBA00023169"/>
    </source>
</evidence>
<evidence type="ECO:0000256" key="6">
    <source>
        <dbReference type="ARBA" id="ARBA00023136"/>
    </source>
</evidence>
<gene>
    <name evidence="11" type="ORF">F2P47_06365</name>
</gene>
<dbReference type="EC" id="2.7.8.31" evidence="11"/>
<dbReference type="RefSeq" id="WP_185680982.1">
    <property type="nucleotide sequence ID" value="NZ_WESC01000005.1"/>
</dbReference>
<dbReference type="NCBIfam" id="TIGR03025">
    <property type="entry name" value="EPS_sugtrans"/>
    <property type="match status" value="1"/>
</dbReference>
<protein>
    <submittedName>
        <fullName evidence="11">Undecaprenyl-phosphate glucose phosphotransferase</fullName>
        <ecNumber evidence="11">2.7.8.31</ecNumber>
    </submittedName>
</protein>
<feature type="region of interest" description="Disordered" evidence="8">
    <location>
        <begin position="1"/>
        <end position="33"/>
    </location>
</feature>
<evidence type="ECO:0000256" key="4">
    <source>
        <dbReference type="ARBA" id="ARBA00022692"/>
    </source>
</evidence>
<keyword evidence="6 9" id="KW-0472">Membrane</keyword>
<feature type="transmembrane region" description="Helical" evidence="9">
    <location>
        <begin position="120"/>
        <end position="138"/>
    </location>
</feature>
<evidence type="ECO:0000256" key="5">
    <source>
        <dbReference type="ARBA" id="ARBA00022989"/>
    </source>
</evidence>
<comment type="subcellular location">
    <subcellularLocation>
        <location evidence="1">Membrane</location>
        <topology evidence="1">Multi-pass membrane protein</topology>
    </subcellularLocation>
</comment>
<keyword evidence="12" id="KW-1185">Reference proteome</keyword>
<accession>A0A6N6VIF6</accession>
<dbReference type="PANTHER" id="PTHR30576">
    <property type="entry name" value="COLANIC BIOSYNTHESIS UDP-GLUCOSE LIPID CARRIER TRANSFERASE"/>
    <property type="match status" value="1"/>
</dbReference>
<dbReference type="Proteomes" id="UP000468901">
    <property type="component" value="Unassembled WGS sequence"/>
</dbReference>
<organism evidence="11 12">
    <name type="scientific">Parvibaculum sedimenti</name>
    <dbReference type="NCBI Taxonomy" id="2608632"/>
    <lineage>
        <taxon>Bacteria</taxon>
        <taxon>Pseudomonadati</taxon>
        <taxon>Pseudomonadota</taxon>
        <taxon>Alphaproteobacteria</taxon>
        <taxon>Hyphomicrobiales</taxon>
        <taxon>Parvibaculaceae</taxon>
        <taxon>Parvibaculum</taxon>
    </lineage>
</organism>
<keyword evidence="4 9" id="KW-0812">Transmembrane</keyword>
<evidence type="ECO:0000313" key="12">
    <source>
        <dbReference type="Proteomes" id="UP000468901"/>
    </source>
</evidence>
<dbReference type="Pfam" id="PF02397">
    <property type="entry name" value="Bac_transf"/>
    <property type="match status" value="1"/>
</dbReference>
<name>A0A6N6VIF6_9HYPH</name>
<evidence type="ECO:0000256" key="8">
    <source>
        <dbReference type="SAM" id="MobiDB-lite"/>
    </source>
</evidence>
<feature type="transmembrane region" description="Helical" evidence="9">
    <location>
        <begin position="150"/>
        <end position="171"/>
    </location>
</feature>
<dbReference type="SUPFAM" id="SSF51735">
    <property type="entry name" value="NAD(P)-binding Rossmann-fold domains"/>
    <property type="match status" value="1"/>
</dbReference>
<keyword evidence="3 11" id="KW-0808">Transferase</keyword>
<evidence type="ECO:0000256" key="3">
    <source>
        <dbReference type="ARBA" id="ARBA00022679"/>
    </source>
</evidence>
<dbReference type="InterPro" id="IPR017475">
    <property type="entry name" value="EPS_sugar_tfrase"/>
</dbReference>
<evidence type="ECO:0000313" key="11">
    <source>
        <dbReference type="EMBL" id="KAB7740671.1"/>
    </source>
</evidence>
<dbReference type="GO" id="GO:0016020">
    <property type="term" value="C:membrane"/>
    <property type="evidence" value="ECO:0007669"/>
    <property type="project" value="UniProtKB-SubCell"/>
</dbReference>
<feature type="domain" description="Bacterial sugar transferase" evidence="10">
    <location>
        <begin position="311"/>
        <end position="492"/>
    </location>
</feature>
<sequence length="501" mass="56347">MDGKAWTGGDISGRTSVDRSSSNRAERARRTSRRTSMSPFIHSKRVIADCVAAFDLFAVVAASAIAKWAYVDLFLGSDQHIDIYLAAGLIGAAIAFMSLRNQNFYTFDMLASMRGQIRRILVGLAMTALILIGAAYAFKISAHFSRGWFISWFALSAVLLFSGHFVVVRLLRRWMRAGFFGRNIAIYGGGEIARRLIERLTFKKDGPRLVGVFDDFPAEGASRIVIAGGLSDLISLAQAERVDEVVIAIPLSQDRRIGRLVEELAVLPADIRLCPDLTAFRMRPVGIVNYDGVPVLEIARRPLDHWGPVIKAFEDRVLAALLLLMVAPVLLLVAAAIRLDSEGPVLFRQRRHGFNHQVITVLKFRTMRVAEDGPMVQQARQNDARVTRVGRFLRRTSLDELPQLINVLRGDMSLVGPRPHALAHNEHFSSLVEHYARRHRMKPGITGWAQVNGLRGETDTPEKMRRRIEHDLYYIENWSLWFDIRILALTPFLGLFHKNAY</sequence>
<evidence type="ECO:0000256" key="2">
    <source>
        <dbReference type="ARBA" id="ARBA00006464"/>
    </source>
</evidence>
<dbReference type="GO" id="GO:0089702">
    <property type="term" value="F:undecaprenyl-phosphate glucose phosphotransferase activity"/>
    <property type="evidence" value="ECO:0007669"/>
    <property type="project" value="UniProtKB-EC"/>
</dbReference>
<evidence type="ECO:0000259" key="10">
    <source>
        <dbReference type="Pfam" id="PF02397"/>
    </source>
</evidence>
<dbReference type="InterPro" id="IPR017473">
    <property type="entry name" value="Undecaprenyl-P_gluc_Ptfrase"/>
</dbReference>
<dbReference type="NCBIfam" id="TIGR03023">
    <property type="entry name" value="WcaJ_sugtrans"/>
    <property type="match status" value="1"/>
</dbReference>
<proteinExistence type="inferred from homology"/>
<dbReference type="Pfam" id="PF13727">
    <property type="entry name" value="CoA_binding_3"/>
    <property type="match status" value="1"/>
</dbReference>
<keyword evidence="5 9" id="KW-1133">Transmembrane helix</keyword>
<dbReference type="PANTHER" id="PTHR30576:SF0">
    <property type="entry name" value="UNDECAPRENYL-PHOSPHATE N-ACETYLGALACTOSAMINYL 1-PHOSPHATE TRANSFERASE-RELATED"/>
    <property type="match status" value="1"/>
</dbReference>
<dbReference type="InterPro" id="IPR036291">
    <property type="entry name" value="NAD(P)-bd_dom_sf"/>
</dbReference>
<comment type="caution">
    <text evidence="11">The sequence shown here is derived from an EMBL/GenBank/DDBJ whole genome shotgun (WGS) entry which is preliminary data.</text>
</comment>
<keyword evidence="7" id="KW-0270">Exopolysaccharide synthesis</keyword>
<feature type="transmembrane region" description="Helical" evidence="9">
    <location>
        <begin position="81"/>
        <end position="99"/>
    </location>
</feature>
<feature type="transmembrane region" description="Helical" evidence="9">
    <location>
        <begin position="317"/>
        <end position="337"/>
    </location>
</feature>
<dbReference type="GO" id="GO:0000271">
    <property type="term" value="P:polysaccharide biosynthetic process"/>
    <property type="evidence" value="ECO:0007669"/>
    <property type="project" value="UniProtKB-KW"/>
</dbReference>
<dbReference type="Gene3D" id="3.40.50.720">
    <property type="entry name" value="NAD(P)-binding Rossmann-like Domain"/>
    <property type="match status" value="1"/>
</dbReference>
<comment type="similarity">
    <text evidence="2">Belongs to the bacterial sugar transferase family.</text>
</comment>
<evidence type="ECO:0000256" key="9">
    <source>
        <dbReference type="SAM" id="Phobius"/>
    </source>
</evidence>